<dbReference type="GO" id="GO:0003723">
    <property type="term" value="F:RNA binding"/>
    <property type="evidence" value="ECO:0007669"/>
    <property type="project" value="InterPro"/>
</dbReference>
<dbReference type="PANTHER" id="PTHR47926">
    <property type="entry name" value="PENTATRICOPEPTIDE REPEAT-CONTAINING PROTEIN"/>
    <property type="match status" value="1"/>
</dbReference>
<comment type="caution">
    <text evidence="2">The sequence shown here is derived from an EMBL/GenBank/DDBJ whole genome shotgun (WGS) entry which is preliminary data.</text>
</comment>
<keyword evidence="3" id="KW-1185">Reference proteome</keyword>
<dbReference type="AlphaFoldDB" id="A0A392SZ73"/>
<proteinExistence type="predicted"/>
<dbReference type="NCBIfam" id="TIGR00756">
    <property type="entry name" value="PPR"/>
    <property type="match status" value="1"/>
</dbReference>
<protein>
    <submittedName>
        <fullName evidence="2">Pentatricopeptide repeat-containing protein</fullName>
    </submittedName>
</protein>
<accession>A0A392SZ73</accession>
<keyword evidence="1" id="KW-0677">Repeat</keyword>
<dbReference type="EMBL" id="LXQA010475040">
    <property type="protein sequence ID" value="MCI54153.1"/>
    <property type="molecule type" value="Genomic_DNA"/>
</dbReference>
<organism evidence="2 3">
    <name type="scientific">Trifolium medium</name>
    <dbReference type="NCBI Taxonomy" id="97028"/>
    <lineage>
        <taxon>Eukaryota</taxon>
        <taxon>Viridiplantae</taxon>
        <taxon>Streptophyta</taxon>
        <taxon>Embryophyta</taxon>
        <taxon>Tracheophyta</taxon>
        <taxon>Spermatophyta</taxon>
        <taxon>Magnoliopsida</taxon>
        <taxon>eudicotyledons</taxon>
        <taxon>Gunneridae</taxon>
        <taxon>Pentapetalae</taxon>
        <taxon>rosids</taxon>
        <taxon>fabids</taxon>
        <taxon>Fabales</taxon>
        <taxon>Fabaceae</taxon>
        <taxon>Papilionoideae</taxon>
        <taxon>50 kb inversion clade</taxon>
        <taxon>NPAAA clade</taxon>
        <taxon>Hologalegina</taxon>
        <taxon>IRL clade</taxon>
        <taxon>Trifolieae</taxon>
        <taxon>Trifolium</taxon>
    </lineage>
</organism>
<evidence type="ECO:0000313" key="2">
    <source>
        <dbReference type="EMBL" id="MCI54153.1"/>
    </source>
</evidence>
<dbReference type="PROSITE" id="PS51257">
    <property type="entry name" value="PROKAR_LIPOPROTEIN"/>
    <property type="match status" value="1"/>
</dbReference>
<reference evidence="2 3" key="1">
    <citation type="journal article" date="2018" name="Front. Plant Sci.">
        <title>Red Clover (Trifolium pratense) and Zigzag Clover (T. medium) - A Picture of Genomic Similarities and Differences.</title>
        <authorList>
            <person name="Dluhosova J."/>
            <person name="Istvanek J."/>
            <person name="Nedelnik J."/>
            <person name="Repkova J."/>
        </authorList>
    </citation>
    <scope>NUCLEOTIDE SEQUENCE [LARGE SCALE GENOMIC DNA]</scope>
    <source>
        <strain evidence="3">cv. 10/8</strain>
        <tissue evidence="2">Leaf</tissue>
    </source>
</reference>
<feature type="non-terminal residue" evidence="2">
    <location>
        <position position="59"/>
    </location>
</feature>
<dbReference type="InterPro" id="IPR046960">
    <property type="entry name" value="PPR_At4g14850-like_plant"/>
</dbReference>
<evidence type="ECO:0000313" key="3">
    <source>
        <dbReference type="Proteomes" id="UP000265520"/>
    </source>
</evidence>
<dbReference type="InterPro" id="IPR011990">
    <property type="entry name" value="TPR-like_helical_dom_sf"/>
</dbReference>
<dbReference type="Gene3D" id="1.25.40.10">
    <property type="entry name" value="Tetratricopeptide repeat domain"/>
    <property type="match status" value="1"/>
</dbReference>
<dbReference type="GO" id="GO:0009451">
    <property type="term" value="P:RNA modification"/>
    <property type="evidence" value="ECO:0007669"/>
    <property type="project" value="InterPro"/>
</dbReference>
<dbReference type="PANTHER" id="PTHR47926:SF370">
    <property type="entry name" value="DYW DOMAIN-CONTAINING PROTEIN"/>
    <property type="match status" value="1"/>
</dbReference>
<dbReference type="Proteomes" id="UP000265520">
    <property type="component" value="Unassembled WGS sequence"/>
</dbReference>
<dbReference type="InterPro" id="IPR002885">
    <property type="entry name" value="PPR_rpt"/>
</dbReference>
<name>A0A392SZ73_9FABA</name>
<sequence length="59" mass="6551">MLTTKCKPDHISYVSVLSGCSHMGLVDEGKHYFDSMTRVFGISPTNEHFSCMVDLLGRA</sequence>
<evidence type="ECO:0000256" key="1">
    <source>
        <dbReference type="ARBA" id="ARBA00022737"/>
    </source>
</evidence>